<dbReference type="AlphaFoldDB" id="Q3SCA0"/>
<dbReference type="GO" id="GO:0043169">
    <property type="term" value="F:cation binding"/>
    <property type="evidence" value="ECO:0007669"/>
    <property type="project" value="InterPro"/>
</dbReference>
<evidence type="ECO:0000256" key="5">
    <source>
        <dbReference type="ARBA" id="ARBA00011245"/>
    </source>
</evidence>
<comment type="catalytic activity">
    <reaction evidence="1 14">
        <text>Endohydrolysis of (1-&gt;4)-alpha-D-glucosidic linkages in polysaccharides containing three or more (1-&gt;4)-alpha-linked D-glucose units.</text>
        <dbReference type="EC" id="3.2.1.1"/>
    </reaction>
</comment>
<organism evidence="16">
    <name type="scientific">Pipunculidae sp. FM-2005</name>
    <dbReference type="NCBI Taxonomy" id="333789"/>
    <lineage>
        <taxon>Eukaryota</taxon>
        <taxon>Metazoa</taxon>
        <taxon>Ecdysozoa</taxon>
        <taxon>Arthropoda</taxon>
        <taxon>Hexapoda</taxon>
        <taxon>Insecta</taxon>
        <taxon>Pterygota</taxon>
        <taxon>Neoptera</taxon>
        <taxon>Endopterygota</taxon>
        <taxon>Diptera</taxon>
        <taxon>Brachycera</taxon>
        <taxon>Muscomorpha</taxon>
        <taxon>Syrphoidea</taxon>
        <taxon>Pipunculidae</taxon>
    </lineage>
</organism>
<evidence type="ECO:0000256" key="7">
    <source>
        <dbReference type="ARBA" id="ARBA00022729"/>
    </source>
</evidence>
<dbReference type="GO" id="GO:0005975">
    <property type="term" value="P:carbohydrate metabolic process"/>
    <property type="evidence" value="ECO:0007669"/>
    <property type="project" value="InterPro"/>
</dbReference>
<keyword evidence="10" id="KW-0868">Chloride</keyword>
<evidence type="ECO:0000256" key="12">
    <source>
        <dbReference type="ARBA" id="ARBA00023295"/>
    </source>
</evidence>
<dbReference type="EMBL" id="DQ021944">
    <property type="protein sequence ID" value="AAY88848.1"/>
    <property type="molecule type" value="Genomic_DNA"/>
</dbReference>
<name>Q3SCA0_9MUSC</name>
<dbReference type="PRINTS" id="PR00110">
    <property type="entry name" value="ALPHAAMYLASE"/>
</dbReference>
<dbReference type="GO" id="GO:0004556">
    <property type="term" value="F:alpha-amylase activity"/>
    <property type="evidence" value="ECO:0007669"/>
    <property type="project" value="UniProtKB-UniRule"/>
</dbReference>
<evidence type="ECO:0000256" key="2">
    <source>
        <dbReference type="ARBA" id="ARBA00001913"/>
    </source>
</evidence>
<comment type="cofactor">
    <cofactor evidence="3">
        <name>chloride</name>
        <dbReference type="ChEBI" id="CHEBI:17996"/>
    </cofactor>
</comment>
<comment type="subunit">
    <text evidence="5">Monomer.</text>
</comment>
<dbReference type="Gene3D" id="3.20.20.80">
    <property type="entry name" value="Glycosidases"/>
    <property type="match status" value="1"/>
</dbReference>
<evidence type="ECO:0000256" key="8">
    <source>
        <dbReference type="ARBA" id="ARBA00022801"/>
    </source>
</evidence>
<dbReference type="InterPro" id="IPR006047">
    <property type="entry name" value="GH13_cat_dom"/>
</dbReference>
<keyword evidence="11 14" id="KW-0119">Carbohydrate metabolism</keyword>
<accession>Q3SCA0</accession>
<dbReference type="Pfam" id="PF00128">
    <property type="entry name" value="Alpha-amylase"/>
    <property type="match status" value="1"/>
</dbReference>
<gene>
    <name evidence="16" type="primary">Amy</name>
</gene>
<evidence type="ECO:0000256" key="9">
    <source>
        <dbReference type="ARBA" id="ARBA00023157"/>
    </source>
</evidence>
<dbReference type="EC" id="3.2.1.1" evidence="6 14"/>
<evidence type="ECO:0000313" key="16">
    <source>
        <dbReference type="EMBL" id="AAY88848.1"/>
    </source>
</evidence>
<comment type="similarity">
    <text evidence="4 13">Belongs to the glycosyl hydrolase 13 family.</text>
</comment>
<dbReference type="InterPro" id="IPR017853">
    <property type="entry name" value="GH"/>
</dbReference>
<evidence type="ECO:0000256" key="14">
    <source>
        <dbReference type="RuleBase" id="RU361134"/>
    </source>
</evidence>
<reference evidence="16" key="1">
    <citation type="journal article" date="2006" name="Genetica">
        <title>Origin and evolution of the Amyrel gene in the alpha-amylase multigene family of Diptera.</title>
        <authorList>
            <person name="Maczkowiak F."/>
            <person name="Da Lage J.L."/>
        </authorList>
    </citation>
    <scope>NUCLEOTIDE SEQUENCE</scope>
</reference>
<sequence length="322" mass="36363">ISYQIATRSGNAAEFFDMTQRCRAVGVRIYVDVVPNHMTSNLDSAIGTGGSIADPHNFYYPAVPYTSEDFNNPHCPINDYDDLVEARVCEMAGLHDLNQTVPRVQWAITNYLDRLTAMGAAGFRVDASKHMYPEDLEKVYSQIRKLPEHLGFDSGSDPFVFQEVGDGWKFNYTHLGAVTEFAHATNMAKFFKGQSRAEDLRNYGGRHMGMLESENALVFVDNHDLQRQNPFTLNYKNPRAFRAASAFTLAHPYGIVRVMSSFHFNDDQQGPPHDARYNIRGPRFDSRGQSIRSSGWVAEHRWPAIANMVKFRNLAGNSPLTK</sequence>
<dbReference type="InterPro" id="IPR006046">
    <property type="entry name" value="Alpha_amylase"/>
</dbReference>
<evidence type="ECO:0000256" key="6">
    <source>
        <dbReference type="ARBA" id="ARBA00012595"/>
    </source>
</evidence>
<keyword evidence="12 14" id="KW-0326">Glycosidase</keyword>
<evidence type="ECO:0000256" key="1">
    <source>
        <dbReference type="ARBA" id="ARBA00000548"/>
    </source>
</evidence>
<dbReference type="CAZy" id="GH13">
    <property type="family name" value="Glycoside Hydrolase Family 13"/>
</dbReference>
<evidence type="ECO:0000256" key="11">
    <source>
        <dbReference type="ARBA" id="ARBA00023277"/>
    </source>
</evidence>
<keyword evidence="7" id="KW-0732">Signal</keyword>
<evidence type="ECO:0000256" key="4">
    <source>
        <dbReference type="ARBA" id="ARBA00008061"/>
    </source>
</evidence>
<comment type="cofactor">
    <cofactor evidence="2">
        <name>Ca(2+)</name>
        <dbReference type="ChEBI" id="CHEBI:29108"/>
    </cofactor>
</comment>
<feature type="non-terminal residue" evidence="16">
    <location>
        <position position="1"/>
    </location>
</feature>
<feature type="non-terminal residue" evidence="16">
    <location>
        <position position="322"/>
    </location>
</feature>
<evidence type="ECO:0000259" key="15">
    <source>
        <dbReference type="SMART" id="SM00642"/>
    </source>
</evidence>
<dbReference type="SUPFAM" id="SSF51445">
    <property type="entry name" value="(Trans)glycosidases"/>
    <property type="match status" value="1"/>
</dbReference>
<dbReference type="PANTHER" id="PTHR43447">
    <property type="entry name" value="ALPHA-AMYLASE"/>
    <property type="match status" value="1"/>
</dbReference>
<evidence type="ECO:0000256" key="13">
    <source>
        <dbReference type="RuleBase" id="RU003615"/>
    </source>
</evidence>
<evidence type="ECO:0000256" key="10">
    <source>
        <dbReference type="ARBA" id="ARBA00023214"/>
    </source>
</evidence>
<feature type="domain" description="Glycosyl hydrolase family 13 catalytic" evidence="15">
    <location>
        <begin position="1"/>
        <end position="312"/>
    </location>
</feature>
<protein>
    <recommendedName>
        <fullName evidence="6 14">Alpha-amylase</fullName>
        <ecNumber evidence="6 14">3.2.1.1</ecNumber>
    </recommendedName>
</protein>
<keyword evidence="8 14" id="KW-0378">Hydrolase</keyword>
<evidence type="ECO:0000256" key="3">
    <source>
        <dbReference type="ARBA" id="ARBA00001923"/>
    </source>
</evidence>
<dbReference type="SMART" id="SM00642">
    <property type="entry name" value="Aamy"/>
    <property type="match status" value="1"/>
</dbReference>
<keyword evidence="9" id="KW-1015">Disulfide bond</keyword>
<proteinExistence type="inferred from homology"/>